<keyword evidence="4" id="KW-0539">Nucleus</keyword>
<dbReference type="Pfam" id="PF00106">
    <property type="entry name" value="adh_short"/>
    <property type="match status" value="1"/>
</dbReference>
<accession>A0ABR2XFR3</accession>
<feature type="compositionally biased region" description="Polar residues" evidence="5">
    <location>
        <begin position="417"/>
        <end position="429"/>
    </location>
</feature>
<dbReference type="InterPro" id="IPR002347">
    <property type="entry name" value="SDR_fam"/>
</dbReference>
<feature type="compositionally biased region" description="Low complexity" evidence="5">
    <location>
        <begin position="12"/>
        <end position="23"/>
    </location>
</feature>
<sequence length="830" mass="91611">MTLNSLENQKETFTPSPSQSSSSGAAIFSLSGSTVVITGAGRGLGLTLAFAVVEADGHVACLDIAPDPIHDEWAQLQEVAKSRNLTASYHKCDVTSETELKSVLESIAESGAERNAPLSGVVACAGIQQKCPALDYPAADFERILRVNVTGVFLTAKHAANIMVEKRIKGSIVLIGSMSGQIANRGLTCSAYNTSKAAVQQMCRSLAQEWGQYGIRINTLSPGYIRTAMTDELLAAEPEVEKTWLAGALLGRLGLPEDFKAPAIFLDFEIIDVTDSVIKEHQDLETDTERGSDGDIRDPAPSSDIAVQNTLSHPSEPLVPPSGHQSEVDWQEAPDRASSLATSLYSYTTGNLPSSGNHDLDEANHQIANCEPISSPSQSISDPYSVDGIDPLIYTSPFSDTTYHQLQSALRHYMFQESQSRAPTRPSSPSHDHGDLGGVLIHSHYSSEPRAVDSRESDLLDDEQKFRLWKVWIEEVSPWANKFDRDQHFRNTLPTLSRSHEHLKYAMMALSARQIERQKNPAEASSLGLRLYQRAIRLLIPCLSSRNTAVIASCVVLCVLEMLDCSPRAWQQHLDGCAALLQAVSINGFSGSVEEALFWCFARMDVCGGLIASMKTLIPVSAWAPTPDLQTTVQLFRLSPHAHESHAKQALYLLAHAVGLLSSRQTALAPFSLSGLTESSDHDFNMRWLELWQLLEDWHTDRPAEMFPAFTTNSLPFPTILYLNPSAISGTQLYHTASLLMLLHRPLNCVPSPKPRSILWHARRIVAISASNSHHGCWTNALQPLWIAGRVFSSRDEHKFILDLLERIERETGWATRWRADDLREWWGED</sequence>
<dbReference type="CDD" id="cd12148">
    <property type="entry name" value="fungal_TF_MHR"/>
    <property type="match status" value="1"/>
</dbReference>
<dbReference type="Proteomes" id="UP001465668">
    <property type="component" value="Unassembled WGS sequence"/>
</dbReference>
<evidence type="ECO:0000313" key="6">
    <source>
        <dbReference type="EMBL" id="KAK9772539.1"/>
    </source>
</evidence>
<evidence type="ECO:0000256" key="3">
    <source>
        <dbReference type="ARBA" id="ARBA00023002"/>
    </source>
</evidence>
<feature type="compositionally biased region" description="Basic and acidic residues" evidence="5">
    <location>
        <begin position="283"/>
        <end position="298"/>
    </location>
</feature>
<reference evidence="6 7" key="1">
    <citation type="submission" date="2024-02" db="EMBL/GenBank/DDBJ databases">
        <title>First draft genome assembly of two strains of Seiridium cardinale.</title>
        <authorList>
            <person name="Emiliani G."/>
            <person name="Scali E."/>
        </authorList>
    </citation>
    <scope>NUCLEOTIDE SEQUENCE [LARGE SCALE GENOMIC DNA]</scope>
    <source>
        <strain evidence="6 7">BM-138-000479</strain>
    </source>
</reference>
<dbReference type="PANTHER" id="PTHR43008">
    <property type="entry name" value="BENZIL REDUCTASE"/>
    <property type="match status" value="1"/>
</dbReference>
<dbReference type="PRINTS" id="PR00081">
    <property type="entry name" value="GDHRDH"/>
</dbReference>
<feature type="region of interest" description="Disordered" evidence="5">
    <location>
        <begin position="283"/>
        <end position="335"/>
    </location>
</feature>
<gene>
    <name evidence="6" type="ORF">SCAR479_10756</name>
</gene>
<protein>
    <submittedName>
        <fullName evidence="6">Uncharacterized protein</fullName>
    </submittedName>
</protein>
<comment type="caution">
    <text evidence="6">The sequence shown here is derived from an EMBL/GenBank/DDBJ whole genome shotgun (WGS) entry which is preliminary data.</text>
</comment>
<dbReference type="SUPFAM" id="SSF51735">
    <property type="entry name" value="NAD(P)-binding Rossmann-fold domains"/>
    <property type="match status" value="1"/>
</dbReference>
<proteinExistence type="inferred from homology"/>
<keyword evidence="7" id="KW-1185">Reference proteome</keyword>
<keyword evidence="3" id="KW-0560">Oxidoreductase</keyword>
<dbReference type="Pfam" id="PF11951">
    <property type="entry name" value="Fungal_trans_2"/>
    <property type="match status" value="1"/>
</dbReference>
<dbReference type="EMBL" id="JARVKM010000060">
    <property type="protein sequence ID" value="KAK9772539.1"/>
    <property type="molecule type" value="Genomic_DNA"/>
</dbReference>
<dbReference type="InterPro" id="IPR021858">
    <property type="entry name" value="Fun_TF"/>
</dbReference>
<dbReference type="InterPro" id="IPR036291">
    <property type="entry name" value="NAD(P)-bd_dom_sf"/>
</dbReference>
<feature type="region of interest" description="Disordered" evidence="5">
    <location>
        <begin position="417"/>
        <end position="440"/>
    </location>
</feature>
<evidence type="ECO:0000256" key="1">
    <source>
        <dbReference type="ARBA" id="ARBA00006484"/>
    </source>
</evidence>
<organism evidence="6 7">
    <name type="scientific">Seiridium cardinale</name>
    <dbReference type="NCBI Taxonomy" id="138064"/>
    <lineage>
        <taxon>Eukaryota</taxon>
        <taxon>Fungi</taxon>
        <taxon>Dikarya</taxon>
        <taxon>Ascomycota</taxon>
        <taxon>Pezizomycotina</taxon>
        <taxon>Sordariomycetes</taxon>
        <taxon>Xylariomycetidae</taxon>
        <taxon>Amphisphaeriales</taxon>
        <taxon>Sporocadaceae</taxon>
        <taxon>Seiridium</taxon>
    </lineage>
</organism>
<evidence type="ECO:0000256" key="5">
    <source>
        <dbReference type="SAM" id="MobiDB-lite"/>
    </source>
</evidence>
<dbReference type="PANTHER" id="PTHR43008:SF9">
    <property type="entry name" value="OXIDOREDUCTASE"/>
    <property type="match status" value="1"/>
</dbReference>
<evidence type="ECO:0000256" key="2">
    <source>
        <dbReference type="ARBA" id="ARBA00022857"/>
    </source>
</evidence>
<evidence type="ECO:0000313" key="7">
    <source>
        <dbReference type="Proteomes" id="UP001465668"/>
    </source>
</evidence>
<dbReference type="PROSITE" id="PS00061">
    <property type="entry name" value="ADH_SHORT"/>
    <property type="match status" value="1"/>
</dbReference>
<feature type="region of interest" description="Disordered" evidence="5">
    <location>
        <begin position="1"/>
        <end position="23"/>
    </location>
</feature>
<dbReference type="Gene3D" id="3.40.50.720">
    <property type="entry name" value="NAD(P)-binding Rossmann-like Domain"/>
    <property type="match status" value="1"/>
</dbReference>
<name>A0ABR2XFR3_9PEZI</name>
<dbReference type="InterPro" id="IPR020904">
    <property type="entry name" value="Sc_DH/Rdtase_CS"/>
</dbReference>
<evidence type="ECO:0000256" key="4">
    <source>
        <dbReference type="ARBA" id="ARBA00023242"/>
    </source>
</evidence>
<keyword evidence="2" id="KW-0521">NADP</keyword>
<comment type="similarity">
    <text evidence="1">Belongs to the short-chain dehydrogenases/reductases (SDR) family.</text>
</comment>